<dbReference type="InterPro" id="IPR031629">
    <property type="entry name" value="DpaA_N"/>
</dbReference>
<dbReference type="SUPFAM" id="SSF51735">
    <property type="entry name" value="NAD(P)-binding Rossmann-fold domains"/>
    <property type="match status" value="1"/>
</dbReference>
<dbReference type="Gene3D" id="3.40.50.720">
    <property type="entry name" value="NAD(P)-binding Rossmann-like Domain"/>
    <property type="match status" value="2"/>
</dbReference>
<evidence type="ECO:0000259" key="1">
    <source>
        <dbReference type="Pfam" id="PF16924"/>
    </source>
</evidence>
<name>A0A9D1JKZ1_9FIRM</name>
<dbReference type="AlphaFoldDB" id="A0A9D1JKZ1"/>
<organism evidence="2 3">
    <name type="scientific">Candidatus Limivivens intestinipullorum</name>
    <dbReference type="NCBI Taxonomy" id="2840858"/>
    <lineage>
        <taxon>Bacteria</taxon>
        <taxon>Bacillati</taxon>
        <taxon>Bacillota</taxon>
        <taxon>Clostridia</taxon>
        <taxon>Lachnospirales</taxon>
        <taxon>Lachnospiraceae</taxon>
        <taxon>Lachnospiraceae incertae sedis</taxon>
        <taxon>Candidatus Limivivens</taxon>
    </lineage>
</organism>
<sequence>MKSYDYDFAILGGDLRQSYLAGLLSEAGYRVCSWALAAPPVVSIDSCASPKEAVRLARYLAGPIPFWKETPVREAVLEAMEPGQCLFAGCIPDSFALPASRKGCRLYDLMDDPILAWFNTVATAEGAVAEAIAGSPRNLDKSRCLILGWGKCAKALCPRLKGLFCHVAVCARNAAARAQAETAADEALSFRGLEKRIGDFDFLFNTVPHLVLTEPLLQNTKPDALLIDLASAPGGTDFPAAARLGRKAMLCQGLPGKYAPASSAGAIREAIFRCVSPNVSEAAPVSMLFSPSART</sequence>
<gene>
    <name evidence="2" type="ORF">IAB44_13725</name>
</gene>
<evidence type="ECO:0000313" key="3">
    <source>
        <dbReference type="Proteomes" id="UP000823935"/>
    </source>
</evidence>
<dbReference type="Pfam" id="PF16924">
    <property type="entry name" value="DpaA_N"/>
    <property type="match status" value="1"/>
</dbReference>
<dbReference type="InterPro" id="IPR036291">
    <property type="entry name" value="NAD(P)-bd_dom_sf"/>
</dbReference>
<proteinExistence type="predicted"/>
<protein>
    <recommendedName>
        <fullName evidence="1">Dipicolinate synthase subunit A N-terminal domain-containing protein</fullName>
    </recommendedName>
</protein>
<dbReference type="EMBL" id="DVIQ01000089">
    <property type="protein sequence ID" value="HIS32582.1"/>
    <property type="molecule type" value="Genomic_DNA"/>
</dbReference>
<accession>A0A9D1JKZ1</accession>
<feature type="domain" description="Dipicolinate synthase subunit A N-terminal" evidence="1">
    <location>
        <begin position="8"/>
        <end position="110"/>
    </location>
</feature>
<dbReference type="Proteomes" id="UP000823935">
    <property type="component" value="Unassembled WGS sequence"/>
</dbReference>
<comment type="caution">
    <text evidence="2">The sequence shown here is derived from an EMBL/GenBank/DDBJ whole genome shotgun (WGS) entry which is preliminary data.</text>
</comment>
<reference evidence="2" key="2">
    <citation type="journal article" date="2021" name="PeerJ">
        <title>Extensive microbial diversity within the chicken gut microbiome revealed by metagenomics and culture.</title>
        <authorList>
            <person name="Gilroy R."/>
            <person name="Ravi A."/>
            <person name="Getino M."/>
            <person name="Pursley I."/>
            <person name="Horton D.L."/>
            <person name="Alikhan N.F."/>
            <person name="Baker D."/>
            <person name="Gharbi K."/>
            <person name="Hall N."/>
            <person name="Watson M."/>
            <person name="Adriaenssens E.M."/>
            <person name="Foster-Nyarko E."/>
            <person name="Jarju S."/>
            <person name="Secka A."/>
            <person name="Antonio M."/>
            <person name="Oren A."/>
            <person name="Chaudhuri R.R."/>
            <person name="La Ragione R."/>
            <person name="Hildebrand F."/>
            <person name="Pallen M.J."/>
        </authorList>
    </citation>
    <scope>NUCLEOTIDE SEQUENCE</scope>
    <source>
        <strain evidence="2">CHK190-19873</strain>
    </source>
</reference>
<evidence type="ECO:0000313" key="2">
    <source>
        <dbReference type="EMBL" id="HIS32582.1"/>
    </source>
</evidence>
<reference evidence="2" key="1">
    <citation type="submission" date="2020-10" db="EMBL/GenBank/DDBJ databases">
        <authorList>
            <person name="Gilroy R."/>
        </authorList>
    </citation>
    <scope>NUCLEOTIDE SEQUENCE</scope>
    <source>
        <strain evidence="2">CHK190-19873</strain>
    </source>
</reference>